<dbReference type="InParanoid" id="G0EEF4"/>
<dbReference type="KEGG" id="pfm:Pyrfu_0123"/>
<reference evidence="1 2" key="1">
    <citation type="journal article" date="2011" name="Stand. Genomic Sci.">
        <title>Complete genome sequence of the hyperthermophilic chemolithoautotroph Pyrolobus fumarii type strain (1A).</title>
        <authorList>
            <person name="Anderson I."/>
            <person name="Goker M."/>
            <person name="Nolan M."/>
            <person name="Lucas S."/>
            <person name="Hammon N."/>
            <person name="Deshpande S."/>
            <person name="Cheng J.F."/>
            <person name="Tapia R."/>
            <person name="Han C."/>
            <person name="Goodwin L."/>
            <person name="Pitluck S."/>
            <person name="Huntemann M."/>
            <person name="Liolios K."/>
            <person name="Ivanova N."/>
            <person name="Pagani I."/>
            <person name="Mavromatis K."/>
            <person name="Ovchinikova G."/>
            <person name="Pati A."/>
            <person name="Chen A."/>
            <person name="Palaniappan K."/>
            <person name="Land M."/>
            <person name="Hauser L."/>
            <person name="Brambilla E.M."/>
            <person name="Huber H."/>
            <person name="Yasawong M."/>
            <person name="Rohde M."/>
            <person name="Spring S."/>
            <person name="Abt B."/>
            <person name="Sikorski J."/>
            <person name="Wirth R."/>
            <person name="Detter J.C."/>
            <person name="Woyke T."/>
            <person name="Bristow J."/>
            <person name="Eisen J.A."/>
            <person name="Markowitz V."/>
            <person name="Hugenholtz P."/>
            <person name="Kyrpides N.C."/>
            <person name="Klenk H.P."/>
            <person name="Lapidus A."/>
        </authorList>
    </citation>
    <scope>NUCLEOTIDE SEQUENCE [LARGE SCALE GENOMIC DNA]</scope>
    <source>
        <strain evidence="2">DSM 11204 / 1A</strain>
    </source>
</reference>
<proteinExistence type="predicted"/>
<organism evidence="1 2">
    <name type="scientific">Pyrolobus fumarii (strain DSM 11204 / 1A)</name>
    <dbReference type="NCBI Taxonomy" id="694429"/>
    <lineage>
        <taxon>Archaea</taxon>
        <taxon>Thermoproteota</taxon>
        <taxon>Thermoprotei</taxon>
        <taxon>Desulfurococcales</taxon>
        <taxon>Pyrodictiaceae</taxon>
        <taxon>Pyrolobus</taxon>
    </lineage>
</organism>
<dbReference type="HOGENOM" id="CLU_1631624_0_0_2"/>
<name>G0EEF4_PYRF1</name>
<gene>
    <name evidence="1" type="ordered locus">Pyrfu_0123</name>
</gene>
<sequence length="168" mass="19374">MSRNGQPAMLGDYYRVLGIAEQPKVEHGPNGVLYYWFEVFRRATLTPSKFPCWHITLDVYVEGYPGICITRMNNIVSINDSRIHYCDLSMLLRPVCSHINNAWIEILEVEGSIETISIHIDICGFAEPPPYELVEAIHNAATMLIERRDPRSTPLWIDVKHLMQYKRA</sequence>
<dbReference type="STRING" id="694429.Pyrfu_0123"/>
<evidence type="ECO:0000313" key="2">
    <source>
        <dbReference type="Proteomes" id="UP000001037"/>
    </source>
</evidence>
<dbReference type="EMBL" id="CP002838">
    <property type="protein sequence ID" value="AEM37995.1"/>
    <property type="molecule type" value="Genomic_DNA"/>
</dbReference>
<evidence type="ECO:0000313" key="1">
    <source>
        <dbReference type="EMBL" id="AEM37995.1"/>
    </source>
</evidence>
<dbReference type="eggNOG" id="arCOG08869">
    <property type="taxonomic scope" value="Archaea"/>
</dbReference>
<dbReference type="AlphaFoldDB" id="G0EEF4"/>
<protein>
    <submittedName>
        <fullName evidence="1">Uncharacterized protein</fullName>
    </submittedName>
</protein>
<dbReference type="Proteomes" id="UP000001037">
    <property type="component" value="Chromosome"/>
</dbReference>
<accession>G0EEF4</accession>
<keyword evidence="2" id="KW-1185">Reference proteome</keyword>